<evidence type="ECO:0000313" key="2">
    <source>
        <dbReference type="EMBL" id="MBL7255881.1"/>
    </source>
</evidence>
<dbReference type="Proteomes" id="UP000598996">
    <property type="component" value="Unassembled WGS sequence"/>
</dbReference>
<keyword evidence="1" id="KW-0812">Transmembrane</keyword>
<feature type="transmembrane region" description="Helical" evidence="1">
    <location>
        <begin position="110"/>
        <end position="131"/>
    </location>
</feature>
<evidence type="ECO:0000256" key="1">
    <source>
        <dbReference type="SAM" id="Phobius"/>
    </source>
</evidence>
<dbReference type="EMBL" id="JAENHO010000004">
    <property type="protein sequence ID" value="MBL7255881.1"/>
    <property type="molecule type" value="Genomic_DNA"/>
</dbReference>
<feature type="transmembrane region" description="Helical" evidence="1">
    <location>
        <begin position="49"/>
        <end position="68"/>
    </location>
</feature>
<feature type="transmembrane region" description="Helical" evidence="1">
    <location>
        <begin position="6"/>
        <end position="28"/>
    </location>
</feature>
<name>A0ABS1VMC7_9ACTN</name>
<reference evidence="2 3" key="1">
    <citation type="submission" date="2021-01" db="EMBL/GenBank/DDBJ databases">
        <title>Actinoplanes sp. nov. LDG1-01 isolated from lichen.</title>
        <authorList>
            <person name="Saeng-In P."/>
            <person name="Phongsopitanun W."/>
            <person name="Kanchanasin P."/>
            <person name="Yuki M."/>
            <person name="Kudo T."/>
            <person name="Ohkuma M."/>
            <person name="Tanasupawat S."/>
        </authorList>
    </citation>
    <scope>NUCLEOTIDE SEQUENCE [LARGE SCALE GENOMIC DNA]</scope>
    <source>
        <strain evidence="2 3">LDG1-01</strain>
    </source>
</reference>
<keyword evidence="3" id="KW-1185">Reference proteome</keyword>
<feature type="transmembrane region" description="Helical" evidence="1">
    <location>
        <begin position="137"/>
        <end position="158"/>
    </location>
</feature>
<keyword evidence="1" id="KW-1133">Transmembrane helix</keyword>
<comment type="caution">
    <text evidence="2">The sequence shown here is derived from an EMBL/GenBank/DDBJ whole genome shotgun (WGS) entry which is preliminary data.</text>
</comment>
<gene>
    <name evidence="2" type="ORF">JKJ07_16385</name>
</gene>
<sequence length="190" mass="20292">MVPEDLTDFFVASAGVAGALIGLLFVVLTVAEPRFAENEQAAPLHRVRAGAALMSFMNALTVSLFALVPGERLPWAAVVVAVAGLLFVLATLLSLARLRVLLSRRVHEAVFLVGLAVVFVWQIVTGMRLGGHPEQETLVSTLAMLVVACFVIGVYRAWDLVGGPSFDLGREVRALLRSRKDADGGSPTRS</sequence>
<keyword evidence="1" id="KW-0472">Membrane</keyword>
<proteinExistence type="predicted"/>
<dbReference type="RefSeq" id="WP_202992380.1">
    <property type="nucleotide sequence ID" value="NZ_JAENHO010000004.1"/>
</dbReference>
<accession>A0ABS1VMC7</accession>
<feature type="transmembrane region" description="Helical" evidence="1">
    <location>
        <begin position="74"/>
        <end position="98"/>
    </location>
</feature>
<evidence type="ECO:0000313" key="3">
    <source>
        <dbReference type="Proteomes" id="UP000598996"/>
    </source>
</evidence>
<organism evidence="2 3">
    <name type="scientific">Paractinoplanes lichenicola</name>
    <dbReference type="NCBI Taxonomy" id="2802976"/>
    <lineage>
        <taxon>Bacteria</taxon>
        <taxon>Bacillati</taxon>
        <taxon>Actinomycetota</taxon>
        <taxon>Actinomycetes</taxon>
        <taxon>Micromonosporales</taxon>
        <taxon>Micromonosporaceae</taxon>
        <taxon>Paractinoplanes</taxon>
    </lineage>
</organism>
<protein>
    <submittedName>
        <fullName evidence="2">Uncharacterized protein</fullName>
    </submittedName>
</protein>